<dbReference type="EMBL" id="FUZF01000003">
    <property type="protein sequence ID" value="SKB55989.1"/>
    <property type="molecule type" value="Genomic_DNA"/>
</dbReference>
<reference evidence="2" key="1">
    <citation type="submission" date="2017-02" db="EMBL/GenBank/DDBJ databases">
        <authorList>
            <person name="Varghese N."/>
            <person name="Submissions S."/>
        </authorList>
    </citation>
    <scope>NUCLEOTIDE SEQUENCE [LARGE SCALE GENOMIC DNA]</scope>
    <source>
        <strain evidence="2">DSM 24091</strain>
    </source>
</reference>
<keyword evidence="2" id="KW-1185">Reference proteome</keyword>
<dbReference type="AlphaFoldDB" id="A0A1T5C9C0"/>
<sequence length="137" mass="16250">MALIPKETELQEGLMAIFDTLLLKKGYVKSELVHMREKFNIACDEHIQNGFKSDQGWINANICHQNKFMEYEMYCHLIDIINDFKDIYGQFPDYLEMYQTLNQLMIQLAEEEKYELAAIIKLWADKIEDAIQEHSYC</sequence>
<dbReference type="Proteomes" id="UP000190150">
    <property type="component" value="Unassembled WGS sequence"/>
</dbReference>
<gene>
    <name evidence="1" type="ORF">SAMN05660841_01230</name>
</gene>
<name>A0A1T5C9C0_9SPHI</name>
<organism evidence="1 2">
    <name type="scientific">Sphingobacterium nematocida</name>
    <dbReference type="NCBI Taxonomy" id="1513896"/>
    <lineage>
        <taxon>Bacteria</taxon>
        <taxon>Pseudomonadati</taxon>
        <taxon>Bacteroidota</taxon>
        <taxon>Sphingobacteriia</taxon>
        <taxon>Sphingobacteriales</taxon>
        <taxon>Sphingobacteriaceae</taxon>
        <taxon>Sphingobacterium</taxon>
    </lineage>
</organism>
<evidence type="ECO:0000313" key="2">
    <source>
        <dbReference type="Proteomes" id="UP000190150"/>
    </source>
</evidence>
<proteinExistence type="predicted"/>
<evidence type="ECO:0000313" key="1">
    <source>
        <dbReference type="EMBL" id="SKB55989.1"/>
    </source>
</evidence>
<dbReference type="OrthoDB" id="709238at2"/>
<protein>
    <submittedName>
        <fullName evidence="1">Uncharacterized protein</fullName>
    </submittedName>
</protein>
<dbReference type="RefSeq" id="WP_079642157.1">
    <property type="nucleotide sequence ID" value="NZ_FUZF01000003.1"/>
</dbReference>
<accession>A0A1T5C9C0</accession>